<accession>A0A7J6W4F1</accession>
<dbReference type="PROSITE" id="PS51644">
    <property type="entry name" value="HTH_OST"/>
    <property type="match status" value="2"/>
</dbReference>
<evidence type="ECO:0000259" key="2">
    <source>
        <dbReference type="PROSITE" id="PS51644"/>
    </source>
</evidence>
<dbReference type="Pfam" id="PF12872">
    <property type="entry name" value="OST-HTH"/>
    <property type="match status" value="2"/>
</dbReference>
<dbReference type="EMBL" id="JABWDY010022882">
    <property type="protein sequence ID" value="KAF5191380.1"/>
    <property type="molecule type" value="Genomic_DNA"/>
</dbReference>
<dbReference type="GO" id="GO:0010468">
    <property type="term" value="P:regulation of gene expression"/>
    <property type="evidence" value="ECO:0007669"/>
    <property type="project" value="InterPro"/>
</dbReference>
<name>A0A7J6W4F1_THATH</name>
<feature type="domain" description="HTH OST-type" evidence="2">
    <location>
        <begin position="456"/>
        <end position="529"/>
    </location>
</feature>
<organism evidence="3 4">
    <name type="scientific">Thalictrum thalictroides</name>
    <name type="common">Rue-anemone</name>
    <name type="synonym">Anemone thalictroides</name>
    <dbReference type="NCBI Taxonomy" id="46969"/>
    <lineage>
        <taxon>Eukaryota</taxon>
        <taxon>Viridiplantae</taxon>
        <taxon>Streptophyta</taxon>
        <taxon>Embryophyta</taxon>
        <taxon>Tracheophyta</taxon>
        <taxon>Spermatophyta</taxon>
        <taxon>Magnoliopsida</taxon>
        <taxon>Ranunculales</taxon>
        <taxon>Ranunculaceae</taxon>
        <taxon>Thalictroideae</taxon>
        <taxon>Thalictrum</taxon>
    </lineage>
</organism>
<dbReference type="InterPro" id="IPR024768">
    <property type="entry name" value="Marf1"/>
</dbReference>
<reference evidence="3 4" key="1">
    <citation type="submission" date="2020-06" db="EMBL/GenBank/DDBJ databases">
        <title>Transcriptomic and genomic resources for Thalictrum thalictroides and T. hernandezii: Facilitating candidate gene discovery in an emerging model plant lineage.</title>
        <authorList>
            <person name="Arias T."/>
            <person name="Riano-Pachon D.M."/>
            <person name="Di Stilio V.S."/>
        </authorList>
    </citation>
    <scope>NUCLEOTIDE SEQUENCE [LARGE SCALE GENOMIC DNA]</scope>
    <source>
        <strain evidence="4">cv. WT478/WT964</strain>
        <tissue evidence="3">Leaves</tissue>
    </source>
</reference>
<dbReference type="GO" id="GO:0004540">
    <property type="term" value="F:RNA nuclease activity"/>
    <property type="evidence" value="ECO:0007669"/>
    <property type="project" value="InterPro"/>
</dbReference>
<dbReference type="InterPro" id="IPR041966">
    <property type="entry name" value="LOTUS-like"/>
</dbReference>
<dbReference type="Pfam" id="PF01936">
    <property type="entry name" value="NYN"/>
    <property type="match status" value="1"/>
</dbReference>
<evidence type="ECO:0000313" key="3">
    <source>
        <dbReference type="EMBL" id="KAF5191380.1"/>
    </source>
</evidence>
<protein>
    <recommendedName>
        <fullName evidence="2">HTH OST-type domain-containing protein</fullName>
    </recommendedName>
</protein>
<dbReference type="OrthoDB" id="549353at2759"/>
<dbReference type="InterPro" id="IPR025605">
    <property type="entry name" value="OST-HTH/LOTUS_dom"/>
</dbReference>
<feature type="region of interest" description="Disordered" evidence="1">
    <location>
        <begin position="397"/>
        <end position="421"/>
    </location>
</feature>
<dbReference type="CDD" id="cd08824">
    <property type="entry name" value="LOTUS"/>
    <property type="match status" value="2"/>
</dbReference>
<dbReference type="Proteomes" id="UP000554482">
    <property type="component" value="Unassembled WGS sequence"/>
</dbReference>
<dbReference type="PANTHER" id="PTHR14379">
    <property type="entry name" value="LIMKAIN B LKAP"/>
    <property type="match status" value="1"/>
</dbReference>
<comment type="caution">
    <text evidence="3">The sequence shown here is derived from an EMBL/GenBank/DDBJ whole genome shotgun (WGS) entry which is preliminary data.</text>
</comment>
<dbReference type="CDD" id="cd10910">
    <property type="entry name" value="PIN_limkain_b1_N_like"/>
    <property type="match status" value="1"/>
</dbReference>
<dbReference type="AlphaFoldDB" id="A0A7J6W4F1"/>
<dbReference type="InterPro" id="IPR021139">
    <property type="entry name" value="NYN"/>
</dbReference>
<proteinExistence type="predicted"/>
<dbReference type="Gene3D" id="3.30.420.610">
    <property type="entry name" value="LOTUS domain-like"/>
    <property type="match status" value="2"/>
</dbReference>
<dbReference type="GO" id="GO:0005777">
    <property type="term" value="C:peroxisome"/>
    <property type="evidence" value="ECO:0007669"/>
    <property type="project" value="InterPro"/>
</dbReference>
<feature type="domain" description="HTH OST-type" evidence="2">
    <location>
        <begin position="318"/>
        <end position="390"/>
    </location>
</feature>
<gene>
    <name evidence="3" type="ORF">FRX31_019041</name>
</gene>
<dbReference type="Gene3D" id="3.40.50.1010">
    <property type="entry name" value="5'-nuclease"/>
    <property type="match status" value="1"/>
</dbReference>
<evidence type="ECO:0000256" key="1">
    <source>
        <dbReference type="SAM" id="MobiDB-lite"/>
    </source>
</evidence>
<sequence>MENPSTSSMTQSMESLNLGGASTMTSNAAPVQSPTNLQTRSLSYGSVAILWDMENCPVPNDVRPEDVAGNIRMALRVHPIIQGAVTMFSAYGDFNAFPRRLREGCQRTGVKLVDVPNGRKDAADKAILVDMFLFALDNPPPSSILLISGDVDFSPALHILGQRGYTVILVIPAGVGVSSALSNAGRFVWDWPSVARGEGFVPPKTLVSRASAEVTGYLLGSQYIDYPDGQHEEEAIVYQGASQSEYTARTNMNQYCYSRDYSRTAQSLTEHNSNLIMPCFPSSRSHSLPSGLGEVSTGLATVERNEAQDQLWWVQPGDINGLKGQLIKLLELWGGSLPLACIPAEYHKLFGRPLYMAEYGVYKLVNLLKKMSDTMSVEGKGNKKTVYLRNSIDKRDKACTTTPSSMNKKDKKRKGPQEESNDNNICTIARCLSDEYLDGEQGAEASPDPVDDFDQCLEQFKHEVQELLVSCSCKIQLGNFESVYKQRYKKTLDFHNFGVDGLEELINKVGDVLLYEEEGSKGKFIIPTFIAG</sequence>
<dbReference type="PANTHER" id="PTHR14379:SF82">
    <property type="entry name" value="OS08G0230500 PROTEIN"/>
    <property type="match status" value="1"/>
</dbReference>
<keyword evidence="4" id="KW-1185">Reference proteome</keyword>
<evidence type="ECO:0000313" key="4">
    <source>
        <dbReference type="Proteomes" id="UP000554482"/>
    </source>
</evidence>